<accession>A0AAD2JJ95</accession>
<sequence>MIDELSKLTADEIDLKMHYLEDEADRFPADKDRNLDKALWSLTIDLMNTTKVSFPVTLALAYALRMLGVEALIHSSNQQPESCQSVVWTYLESSEKYLDNGSVLVPQYRQLDSKRRRLSIQSNTEKTELHALVASISVLYARLMADDGIIAILSELTGKEQVNNPNGFGLDTPCTEFCSTLNQDLMASLNHGRPLHFQKECLPSSSALLDTNLDQQDSIQLVVAAEVQRAVGIDLHTHLLPPTHGPLCLWGIDELLTYHYLVAEYFITAPASMTPKLFYSLPKQKQADTIWKALFIDRLPLSEACRGIVTTLKSLGLQNEWERRSLKAIRAFYATFRNDGVEGAERFCEHVFANSGIEYSIMTNIPFDPNEEMYWKPKRASYSTRFRSALRVDPLLAGDKPTIEAALRSSGYDITLESARQYLRDWCETMKPEYMMASTPHDFVIPEGTLASVSYKQKNTVDSNALKEPFAFVPAVASHAANCSPPEDEAPSIIDEQSDFLSQVLMPVCEELDLPVALKIGAHRGVNPGLKAAGDGVVAFADAGMIARLCTRFPKVRFLATFLSRNNQHEACVLASKFRNLHLYGCWWYCNNPSIIREITKMRMEFLGTAFTAQHSDARVVDQLLYKWPHSRAVIAKVVAEEFVKLMESGCMQITRRQVRDEVQNLFRGSYEQFMKKSLV</sequence>
<dbReference type="Gene3D" id="3.20.20.140">
    <property type="entry name" value="Metal-dependent hydrolases"/>
    <property type="match status" value="1"/>
</dbReference>
<dbReference type="InterPro" id="IPR032466">
    <property type="entry name" value="Metal_Hydrolase"/>
</dbReference>
<evidence type="ECO:0000313" key="1">
    <source>
        <dbReference type="EMBL" id="CAJ1955517.1"/>
    </source>
</evidence>
<proteinExistence type="predicted"/>
<dbReference type="AlphaFoldDB" id="A0AAD2JJ95"/>
<comment type="caution">
    <text evidence="1">The sequence shown here is derived from an EMBL/GenBank/DDBJ whole genome shotgun (WGS) entry which is preliminary data.</text>
</comment>
<dbReference type="Gene3D" id="1.10.2020.10">
    <property type="entry name" value="uronate isomerase, domain 2, chain A"/>
    <property type="match status" value="1"/>
</dbReference>
<reference evidence="1" key="1">
    <citation type="submission" date="2023-08" db="EMBL/GenBank/DDBJ databases">
        <authorList>
            <person name="Audoor S."/>
            <person name="Bilcke G."/>
        </authorList>
    </citation>
    <scope>NUCLEOTIDE SEQUENCE</scope>
</reference>
<keyword evidence="2" id="KW-1185">Reference proteome</keyword>
<protein>
    <submittedName>
        <fullName evidence="1">Uncharacterized protein</fullName>
    </submittedName>
</protein>
<dbReference type="Proteomes" id="UP001295423">
    <property type="component" value="Unassembled WGS sequence"/>
</dbReference>
<name>A0AAD2JJ95_9STRA</name>
<evidence type="ECO:0000313" key="2">
    <source>
        <dbReference type="Proteomes" id="UP001295423"/>
    </source>
</evidence>
<dbReference type="EMBL" id="CAKOGP040001892">
    <property type="protein sequence ID" value="CAJ1955517.1"/>
    <property type="molecule type" value="Genomic_DNA"/>
</dbReference>
<organism evidence="1 2">
    <name type="scientific">Cylindrotheca closterium</name>
    <dbReference type="NCBI Taxonomy" id="2856"/>
    <lineage>
        <taxon>Eukaryota</taxon>
        <taxon>Sar</taxon>
        <taxon>Stramenopiles</taxon>
        <taxon>Ochrophyta</taxon>
        <taxon>Bacillariophyta</taxon>
        <taxon>Bacillariophyceae</taxon>
        <taxon>Bacillariophycidae</taxon>
        <taxon>Bacillariales</taxon>
        <taxon>Bacillariaceae</taxon>
        <taxon>Cylindrotheca</taxon>
    </lineage>
</organism>
<dbReference type="SUPFAM" id="SSF51556">
    <property type="entry name" value="Metallo-dependent hydrolases"/>
    <property type="match status" value="1"/>
</dbReference>
<gene>
    <name evidence="1" type="ORF">CYCCA115_LOCUS15787</name>
</gene>